<dbReference type="AlphaFoldDB" id="U1HIC1"/>
<evidence type="ECO:0000313" key="2">
    <source>
        <dbReference type="EMBL" id="ERF69950.1"/>
    </source>
</evidence>
<keyword evidence="1" id="KW-0732">Signal</keyword>
<reference evidence="3" key="1">
    <citation type="journal article" date="2014" name="BMC Genomics">
        <title>Genome characteristics reveal the impact of lichenization on lichen-forming fungus Endocarpon pusillum Hedwig (Verrucariales, Ascomycota).</title>
        <authorList>
            <person name="Wang Y.-Y."/>
            <person name="Liu B."/>
            <person name="Zhang X.-Y."/>
            <person name="Zhou Q.-M."/>
            <person name="Zhang T."/>
            <person name="Li H."/>
            <person name="Yu Y.-F."/>
            <person name="Zhang X.-L."/>
            <person name="Hao X.-Y."/>
            <person name="Wang M."/>
            <person name="Wang L."/>
            <person name="Wei J.-C."/>
        </authorList>
    </citation>
    <scope>NUCLEOTIDE SEQUENCE [LARGE SCALE GENOMIC DNA]</scope>
    <source>
        <strain evidence="3">Z07020 / HMAS-L-300199</strain>
    </source>
</reference>
<dbReference type="OMA" id="RAGCHAD"/>
<keyword evidence="3" id="KW-1185">Reference proteome</keyword>
<dbReference type="Proteomes" id="UP000019373">
    <property type="component" value="Unassembled WGS sequence"/>
</dbReference>
<protein>
    <recommendedName>
        <fullName evidence="4">Apple domain-containing protein</fullName>
    </recommendedName>
</protein>
<evidence type="ECO:0000256" key="1">
    <source>
        <dbReference type="SAM" id="SignalP"/>
    </source>
</evidence>
<feature type="chain" id="PRO_5004610975" description="Apple domain-containing protein" evidence="1">
    <location>
        <begin position="24"/>
        <end position="284"/>
    </location>
</feature>
<organism evidence="2 3">
    <name type="scientific">Endocarpon pusillum (strain Z07020 / HMAS-L-300199)</name>
    <name type="common">Lichen-forming fungus</name>
    <dbReference type="NCBI Taxonomy" id="1263415"/>
    <lineage>
        <taxon>Eukaryota</taxon>
        <taxon>Fungi</taxon>
        <taxon>Dikarya</taxon>
        <taxon>Ascomycota</taxon>
        <taxon>Pezizomycotina</taxon>
        <taxon>Eurotiomycetes</taxon>
        <taxon>Chaetothyriomycetidae</taxon>
        <taxon>Verrucariales</taxon>
        <taxon>Verrucariaceae</taxon>
        <taxon>Endocarpon</taxon>
    </lineage>
</organism>
<dbReference type="RefSeq" id="XP_007804450.1">
    <property type="nucleotide sequence ID" value="XM_007806259.1"/>
</dbReference>
<dbReference type="HOGENOM" id="CLU_953239_0_0_1"/>
<name>U1HIC1_ENDPU</name>
<gene>
    <name evidence="2" type="ORF">EPUS_05494</name>
</gene>
<evidence type="ECO:0008006" key="4">
    <source>
        <dbReference type="Google" id="ProtNLM"/>
    </source>
</evidence>
<dbReference type="GeneID" id="19240444"/>
<accession>U1HIC1</accession>
<dbReference type="Gene3D" id="3.50.4.10">
    <property type="entry name" value="Hepatocyte Growth Factor"/>
    <property type="match status" value="1"/>
</dbReference>
<proteinExistence type="predicted"/>
<feature type="signal peptide" evidence="1">
    <location>
        <begin position="1"/>
        <end position="23"/>
    </location>
</feature>
<evidence type="ECO:0000313" key="3">
    <source>
        <dbReference type="Proteomes" id="UP000019373"/>
    </source>
</evidence>
<dbReference type="eggNOG" id="ENOG502T0QZ">
    <property type="taxonomic scope" value="Eukaryota"/>
</dbReference>
<sequence length="284" mass="30029">MVHLTETLLAAAIAAILSSAALAAGPNLLERAGCHADNCLRQLRGTQSALIKTAYCSSLLNIPVVTATAESPVVVSVTATSTATSTLDVQMPFYPSYVTKRDATEPTGFEKRTITVSETPTTTPTSAFTTPPPQQTLPSFASMCTSSSTTTLRVESACSCLSLTASTITVTPTVTSTVSLTTTVTICPTHFPLLPLSPIAIRSQPNNVFDRSHPGKDAAQCCGACYASDNCAYYGMRNNKDCFIWSSEGRYLPEGKCVSGLTILIEHAYLEGDKFGMGPCAKFQ</sequence>
<dbReference type="EMBL" id="KE721373">
    <property type="protein sequence ID" value="ERF69950.1"/>
    <property type="molecule type" value="Genomic_DNA"/>
</dbReference>